<dbReference type="VEuPathDB" id="FungiDB:CPAG_05313"/>
<dbReference type="Proteomes" id="UP000054567">
    <property type="component" value="Unassembled WGS sequence"/>
</dbReference>
<reference evidence="3" key="2">
    <citation type="journal article" date="2009" name="Genome Res.">
        <title>Comparative genomic analyses of the human fungal pathogens Coccidioides and their relatives.</title>
        <authorList>
            <person name="Sharpton T.J."/>
            <person name="Stajich J.E."/>
            <person name="Rounsley S.D."/>
            <person name="Gardner M.J."/>
            <person name="Wortman J.R."/>
            <person name="Jordar V.S."/>
            <person name="Maiti R."/>
            <person name="Kodira C.D."/>
            <person name="Neafsey D.E."/>
            <person name="Zeng Q."/>
            <person name="Hung C.-Y."/>
            <person name="McMahan C."/>
            <person name="Muszewska A."/>
            <person name="Grynberg M."/>
            <person name="Mandel M.A."/>
            <person name="Kellner E.M."/>
            <person name="Barker B.M."/>
            <person name="Galgiani J.N."/>
            <person name="Orbach M.J."/>
            <person name="Kirkland T.N."/>
            <person name="Cole G.T."/>
            <person name="Henn M.R."/>
            <person name="Birren B.W."/>
            <person name="Taylor J.W."/>
        </authorList>
    </citation>
    <scope>NUCLEOTIDE SEQUENCE [LARGE SCALE GENOMIC DNA]</scope>
    <source>
        <strain evidence="3">RMSCC 3488</strain>
    </source>
</reference>
<reference evidence="2 3" key="1">
    <citation type="submission" date="2007-06" db="EMBL/GenBank/DDBJ databases">
        <title>The Genome Sequence of Coccidioides posadasii RMSCC_3488.</title>
        <authorList>
            <consortium name="Coccidioides Genome Resources Consortium"/>
            <consortium name="The Broad Institute Genome Sequencing Platform"/>
            <person name="Henn M.R."/>
            <person name="Sykes S."/>
            <person name="Young S."/>
            <person name="Jaffe D."/>
            <person name="Berlin A."/>
            <person name="Alvarez P."/>
            <person name="Butler J."/>
            <person name="Gnerre S."/>
            <person name="Grabherr M."/>
            <person name="Mauceli E."/>
            <person name="Brockman W."/>
            <person name="Kodira C."/>
            <person name="Alvarado L."/>
            <person name="Zeng Q."/>
            <person name="Crawford M."/>
            <person name="Antoine C."/>
            <person name="Devon K."/>
            <person name="Galgiani J."/>
            <person name="Orsborn K."/>
            <person name="Lewis M.L."/>
            <person name="Nusbaum C."/>
            <person name="Galagan J."/>
            <person name="Birren B."/>
        </authorList>
    </citation>
    <scope>NUCLEOTIDE SEQUENCE [LARGE SCALE GENOMIC DNA]</scope>
    <source>
        <strain evidence="2 3">RMSCC 3488</strain>
    </source>
</reference>
<feature type="region of interest" description="Disordered" evidence="1">
    <location>
        <begin position="132"/>
        <end position="152"/>
    </location>
</feature>
<gene>
    <name evidence="2" type="ORF">CPAG_05313</name>
</gene>
<dbReference type="EMBL" id="DS268111">
    <property type="protein sequence ID" value="KMM68990.1"/>
    <property type="molecule type" value="Genomic_DNA"/>
</dbReference>
<dbReference type="AlphaFoldDB" id="A0A0J6FHY8"/>
<evidence type="ECO:0000313" key="2">
    <source>
        <dbReference type="EMBL" id="KMM68990.1"/>
    </source>
</evidence>
<organism evidence="2 3">
    <name type="scientific">Coccidioides posadasii RMSCC 3488</name>
    <dbReference type="NCBI Taxonomy" id="454284"/>
    <lineage>
        <taxon>Eukaryota</taxon>
        <taxon>Fungi</taxon>
        <taxon>Dikarya</taxon>
        <taxon>Ascomycota</taxon>
        <taxon>Pezizomycotina</taxon>
        <taxon>Eurotiomycetes</taxon>
        <taxon>Eurotiomycetidae</taxon>
        <taxon>Onygenales</taxon>
        <taxon>Onygenaceae</taxon>
        <taxon>Coccidioides</taxon>
    </lineage>
</organism>
<feature type="region of interest" description="Disordered" evidence="1">
    <location>
        <begin position="1"/>
        <end position="56"/>
    </location>
</feature>
<evidence type="ECO:0000256" key="1">
    <source>
        <dbReference type="SAM" id="MobiDB-lite"/>
    </source>
</evidence>
<protein>
    <submittedName>
        <fullName evidence="2">Uncharacterized protein</fullName>
    </submittedName>
</protein>
<accession>A0A0J6FHY8</accession>
<reference evidence="3" key="3">
    <citation type="journal article" date="2010" name="Genome Res.">
        <title>Population genomic sequencing of Coccidioides fungi reveals recent hybridization and transposon control.</title>
        <authorList>
            <person name="Neafsey D.E."/>
            <person name="Barker B.M."/>
            <person name="Sharpton T.J."/>
            <person name="Stajich J.E."/>
            <person name="Park D.J."/>
            <person name="Whiston E."/>
            <person name="Hung C.-Y."/>
            <person name="McMahan C."/>
            <person name="White J."/>
            <person name="Sykes S."/>
            <person name="Heiman D."/>
            <person name="Young S."/>
            <person name="Zeng Q."/>
            <person name="Abouelleil A."/>
            <person name="Aftuck L."/>
            <person name="Bessette D."/>
            <person name="Brown A."/>
            <person name="FitzGerald M."/>
            <person name="Lui A."/>
            <person name="Macdonald J.P."/>
            <person name="Priest M."/>
            <person name="Orbach M.J."/>
            <person name="Galgiani J.N."/>
            <person name="Kirkland T.N."/>
            <person name="Cole G.T."/>
            <person name="Birren B.W."/>
            <person name="Henn M.R."/>
            <person name="Taylor J.W."/>
            <person name="Rounsley S.D."/>
        </authorList>
    </citation>
    <scope>NUCLEOTIDE SEQUENCE [LARGE SCALE GENOMIC DNA]</scope>
    <source>
        <strain evidence="3">RMSCC 3488</strain>
    </source>
</reference>
<feature type="compositionally biased region" description="Basic and acidic residues" evidence="1">
    <location>
        <begin position="31"/>
        <end position="46"/>
    </location>
</feature>
<name>A0A0J6FHY8_COCPO</name>
<evidence type="ECO:0000313" key="3">
    <source>
        <dbReference type="Proteomes" id="UP000054567"/>
    </source>
</evidence>
<proteinExistence type="predicted"/>
<sequence>MDKKLLADHGGSARSSQLQDTMKIIPGKQGGKRDRPRGCAEGETKRTGPSFLRFPNEPAMNTGGLVSACERGTTSICIVRMGGYGFQAHGEQGGITYPLTKRQRLYERLINAAADFLGFAIAGKVRRIASHSRAPIPAPPEEELSSSNKLVS</sequence>